<dbReference type="AlphaFoldDB" id="A0A6P4D667"/>
<feature type="repeat" description="PPR" evidence="3">
    <location>
        <begin position="181"/>
        <end position="215"/>
    </location>
</feature>
<keyword evidence="4" id="KW-1185">Reference proteome</keyword>
<dbReference type="Gene3D" id="1.25.40.10">
    <property type="entry name" value="Tetratricopeptide repeat domain"/>
    <property type="match status" value="2"/>
</dbReference>
<name>A0A6P4D667_ARADU</name>
<dbReference type="NCBIfam" id="TIGR00756">
    <property type="entry name" value="PPR"/>
    <property type="match status" value="3"/>
</dbReference>
<dbReference type="Proteomes" id="UP000515211">
    <property type="component" value="Chromosome 4"/>
</dbReference>
<dbReference type="Pfam" id="PF01535">
    <property type="entry name" value="PPR"/>
    <property type="match status" value="1"/>
</dbReference>
<dbReference type="KEGG" id="adu:107485480"/>
<accession>A0A6P4D667</accession>
<dbReference type="Pfam" id="PF13041">
    <property type="entry name" value="PPR_2"/>
    <property type="match status" value="2"/>
</dbReference>
<keyword evidence="2" id="KW-0677">Repeat</keyword>
<dbReference type="RefSeq" id="XP_015961502.1">
    <property type="nucleotide sequence ID" value="XM_016106016.1"/>
</dbReference>
<evidence type="ECO:0000313" key="5">
    <source>
        <dbReference type="RefSeq" id="XP_015961502.1"/>
    </source>
</evidence>
<organism evidence="4 5">
    <name type="scientific">Arachis duranensis</name>
    <name type="common">Wild peanut</name>
    <dbReference type="NCBI Taxonomy" id="130453"/>
    <lineage>
        <taxon>Eukaryota</taxon>
        <taxon>Viridiplantae</taxon>
        <taxon>Streptophyta</taxon>
        <taxon>Embryophyta</taxon>
        <taxon>Tracheophyta</taxon>
        <taxon>Spermatophyta</taxon>
        <taxon>Magnoliopsida</taxon>
        <taxon>eudicotyledons</taxon>
        <taxon>Gunneridae</taxon>
        <taxon>Pentapetalae</taxon>
        <taxon>rosids</taxon>
        <taxon>fabids</taxon>
        <taxon>Fabales</taxon>
        <taxon>Fabaceae</taxon>
        <taxon>Papilionoideae</taxon>
        <taxon>50 kb inversion clade</taxon>
        <taxon>dalbergioids sensu lato</taxon>
        <taxon>Dalbergieae</taxon>
        <taxon>Pterocarpus clade</taxon>
        <taxon>Arachis</taxon>
    </lineage>
</organism>
<reference evidence="4" key="1">
    <citation type="journal article" date="2016" name="Nat. Genet.">
        <title>The genome sequences of Arachis duranensis and Arachis ipaensis, the diploid ancestors of cultivated peanut.</title>
        <authorList>
            <person name="Bertioli D.J."/>
            <person name="Cannon S.B."/>
            <person name="Froenicke L."/>
            <person name="Huang G."/>
            <person name="Farmer A.D."/>
            <person name="Cannon E.K."/>
            <person name="Liu X."/>
            <person name="Gao D."/>
            <person name="Clevenger J."/>
            <person name="Dash S."/>
            <person name="Ren L."/>
            <person name="Moretzsohn M.C."/>
            <person name="Shirasawa K."/>
            <person name="Huang W."/>
            <person name="Vidigal B."/>
            <person name="Abernathy B."/>
            <person name="Chu Y."/>
            <person name="Niederhuth C.E."/>
            <person name="Umale P."/>
            <person name="Araujo A.C."/>
            <person name="Kozik A."/>
            <person name="Kim K.D."/>
            <person name="Burow M.D."/>
            <person name="Varshney R.K."/>
            <person name="Wang X."/>
            <person name="Zhang X."/>
            <person name="Barkley N."/>
            <person name="Guimaraes P.M."/>
            <person name="Isobe S."/>
            <person name="Guo B."/>
            <person name="Liao B."/>
            <person name="Stalker H.T."/>
            <person name="Schmitz R.J."/>
            <person name="Scheffler B.E."/>
            <person name="Leal-Bertioli S.C."/>
            <person name="Xun X."/>
            <person name="Jackson S.A."/>
            <person name="Michelmore R."/>
            <person name="Ozias-Akins P."/>
        </authorList>
    </citation>
    <scope>NUCLEOTIDE SEQUENCE [LARGE SCALE GENOMIC DNA]</scope>
    <source>
        <strain evidence="4">cv. V14167</strain>
    </source>
</reference>
<dbReference type="InterPro" id="IPR002885">
    <property type="entry name" value="PPR_rpt"/>
</dbReference>
<proteinExistence type="inferred from homology"/>
<comment type="similarity">
    <text evidence="1">Belongs to the PPR family. P subfamily.</text>
</comment>
<dbReference type="PROSITE" id="PS51375">
    <property type="entry name" value="PPR"/>
    <property type="match status" value="3"/>
</dbReference>
<dbReference type="GeneID" id="107485480"/>
<evidence type="ECO:0000256" key="3">
    <source>
        <dbReference type="PROSITE-ProRule" id="PRU00708"/>
    </source>
</evidence>
<evidence type="ECO:0000313" key="4">
    <source>
        <dbReference type="Proteomes" id="UP000515211"/>
    </source>
</evidence>
<dbReference type="InterPro" id="IPR011990">
    <property type="entry name" value="TPR-like_helical_dom_sf"/>
</dbReference>
<sequence>MKFDILSDGGALFAKNIERVQPLYDFSDGIANNAHNHFPRKVFSRNSRRRQNYWKLNLVLSNSHTACSSLFHALTHSKAPNFVSVLIVAFCELGHVQEALSVYRNVSSLPLLKACNALLHALVNTHRFDSLWEVYGDMVSRGFSPTIVSYGILMQCCCSQADSVGARKLFDEMLHRKIEPTVVVYTIMIRVLCNEGRMGDAEGVFRLMRESGVAPNLYTYKTLMDGYGNVANVIWAFELYAEMLW</sequence>
<gene>
    <name evidence="5" type="primary">LOC107485480</name>
</gene>
<evidence type="ECO:0000256" key="1">
    <source>
        <dbReference type="ARBA" id="ARBA00007626"/>
    </source>
</evidence>
<evidence type="ECO:0000256" key="2">
    <source>
        <dbReference type="ARBA" id="ARBA00022737"/>
    </source>
</evidence>
<dbReference type="OrthoDB" id="42736at2759"/>
<reference evidence="5" key="2">
    <citation type="submission" date="2025-08" db="UniProtKB">
        <authorList>
            <consortium name="RefSeq"/>
        </authorList>
    </citation>
    <scope>IDENTIFICATION</scope>
    <source>
        <tissue evidence="5">Whole plant</tissue>
    </source>
</reference>
<protein>
    <submittedName>
        <fullName evidence="5">Pentatricopeptide repeat-containing protein At5g61400-like</fullName>
    </submittedName>
</protein>
<feature type="repeat" description="PPR" evidence="3">
    <location>
        <begin position="146"/>
        <end position="180"/>
    </location>
</feature>
<feature type="repeat" description="PPR" evidence="3">
    <location>
        <begin position="111"/>
        <end position="145"/>
    </location>
</feature>
<dbReference type="PANTHER" id="PTHR47941">
    <property type="entry name" value="PENTATRICOPEPTIDE REPEAT-CONTAINING PROTEIN 3, MITOCHONDRIAL"/>
    <property type="match status" value="1"/>
</dbReference>